<comment type="caution">
    <text evidence="1">The sequence shown here is derived from an EMBL/GenBank/DDBJ whole genome shotgun (WGS) entry which is preliminary data.</text>
</comment>
<keyword evidence="2" id="KW-1185">Reference proteome</keyword>
<dbReference type="AlphaFoldDB" id="A0A9X2EQS2"/>
<dbReference type="RefSeq" id="WP_252471422.1">
    <property type="nucleotide sequence ID" value="NZ_JALBWM010000103.1"/>
</dbReference>
<organism evidence="1 2">
    <name type="scientific">Microbulbifer okhotskensis</name>
    <dbReference type="NCBI Taxonomy" id="2926617"/>
    <lineage>
        <taxon>Bacteria</taxon>
        <taxon>Pseudomonadati</taxon>
        <taxon>Pseudomonadota</taxon>
        <taxon>Gammaproteobacteria</taxon>
        <taxon>Cellvibrionales</taxon>
        <taxon>Microbulbiferaceae</taxon>
        <taxon>Microbulbifer</taxon>
    </lineage>
</organism>
<reference evidence="1" key="1">
    <citation type="journal article" date="2022" name="Arch. Microbiol.">
        <title>Microbulbifer okhotskensis sp. nov., isolated from a deep bottom sediment of the Okhotsk Sea.</title>
        <authorList>
            <person name="Romanenko L."/>
            <person name="Kurilenko V."/>
            <person name="Otstavnykh N."/>
            <person name="Velansky P."/>
            <person name="Isaeva M."/>
            <person name="Mikhailov V."/>
        </authorList>
    </citation>
    <scope>NUCLEOTIDE SEQUENCE</scope>
    <source>
        <strain evidence="1">OS29</strain>
    </source>
</reference>
<dbReference type="Pfam" id="PF20036">
    <property type="entry name" value="Gp13-like"/>
    <property type="match status" value="1"/>
</dbReference>
<dbReference type="EMBL" id="JALBWM010000103">
    <property type="protein sequence ID" value="MCO1336070.1"/>
    <property type="molecule type" value="Genomic_DNA"/>
</dbReference>
<proteinExistence type="predicted"/>
<dbReference type="InterPro" id="IPR045404">
    <property type="entry name" value="Gp13-like"/>
</dbReference>
<gene>
    <name evidence="1" type="ORF">MO867_17200</name>
</gene>
<protein>
    <submittedName>
        <fullName evidence="1">Major capsid protein</fullName>
    </submittedName>
</protein>
<accession>A0A9X2EQS2</accession>
<dbReference type="Proteomes" id="UP001139028">
    <property type="component" value="Unassembled WGS sequence"/>
</dbReference>
<name>A0A9X2EQS2_9GAMM</name>
<evidence type="ECO:0000313" key="2">
    <source>
        <dbReference type="Proteomes" id="UP001139028"/>
    </source>
</evidence>
<evidence type="ECO:0000313" key="1">
    <source>
        <dbReference type="EMBL" id="MCO1336070.1"/>
    </source>
</evidence>
<sequence>MALTQLSDVVIPEVYSDYQAENGPEKTVFFQSGVAVRNAMLDQKANSGGETLNVPFWKDLDASVEPNYSTDNPAQNASPQKVVAGKQVARMAYINQGYSSADLSGEIAGSDPMQRVRNRFGTYWMRQWQRRVIPALNGILADNVASDDADMVEDIAIDDGNNAGASNVFSRTAFTGAAFTLGDRFESTSAIGVHSMVYKRMVDNDDVEFVSDSQGDLTIPTFLGRRVIVDDGMPVVPGGTSGFKYTSVLFGGGAIGYGEGQAKVPVELEREASSGNGGGIETLWERNSWLIHPLGFKWLEASVSGESPSWAELAMAGNWDRVVDRKNVPLAFLITNG</sequence>